<reference evidence="4" key="2">
    <citation type="submission" date="2020-04" db="EMBL/GenBank/DDBJ databases">
        <authorList>
            <consortium name="NCBI Genome Project"/>
        </authorList>
    </citation>
    <scope>NUCLEOTIDE SEQUENCE</scope>
    <source>
        <strain evidence="4">CBS 304.34</strain>
    </source>
</reference>
<evidence type="ECO:0000313" key="4">
    <source>
        <dbReference type="RefSeq" id="XP_033571663.1"/>
    </source>
</evidence>
<evidence type="ECO:0000256" key="1">
    <source>
        <dbReference type="SAM" id="MobiDB-lite"/>
    </source>
</evidence>
<proteinExistence type="predicted"/>
<protein>
    <submittedName>
        <fullName evidence="2 4">Uncharacterized protein</fullName>
    </submittedName>
</protein>
<accession>A0A6A6Y7W3</accession>
<reference evidence="4" key="3">
    <citation type="submission" date="2025-04" db="UniProtKB">
        <authorList>
            <consortium name="RefSeq"/>
        </authorList>
    </citation>
    <scope>IDENTIFICATION</scope>
    <source>
        <strain evidence="4">CBS 304.34</strain>
    </source>
</reference>
<dbReference type="RefSeq" id="XP_033571663.1">
    <property type="nucleotide sequence ID" value="XM_033712777.1"/>
</dbReference>
<organism evidence="2">
    <name type="scientific">Mytilinidion resinicola</name>
    <dbReference type="NCBI Taxonomy" id="574789"/>
    <lineage>
        <taxon>Eukaryota</taxon>
        <taxon>Fungi</taxon>
        <taxon>Dikarya</taxon>
        <taxon>Ascomycota</taxon>
        <taxon>Pezizomycotina</taxon>
        <taxon>Dothideomycetes</taxon>
        <taxon>Pleosporomycetidae</taxon>
        <taxon>Mytilinidiales</taxon>
        <taxon>Mytilinidiaceae</taxon>
        <taxon>Mytilinidion</taxon>
    </lineage>
</organism>
<dbReference type="EMBL" id="MU003712">
    <property type="protein sequence ID" value="KAF2804699.1"/>
    <property type="molecule type" value="Genomic_DNA"/>
</dbReference>
<sequence length="212" mass="23200">MDCPALNGMGCIMGDASWRIALRRSTAIRGRYQARVGPGRVVPGQATATGRVHDGTGRLFTPYVARILQQMATPPGTCPTSMKAARSPDSGRRLGRGVVKLVEQPNLAAINRAKRRCRPWRLDYCVRNLGRVALGLSSNEPRLPPRNPPRPAPASAPLSTWLKSRPLPPIAATATPESFVRLYHLSFPPSQHPFHTAVRPSNLDRNQHARSP</sequence>
<evidence type="ECO:0000313" key="2">
    <source>
        <dbReference type="EMBL" id="KAF2804699.1"/>
    </source>
</evidence>
<dbReference type="AlphaFoldDB" id="A0A6A6Y7W3"/>
<feature type="region of interest" description="Disordered" evidence="1">
    <location>
        <begin position="193"/>
        <end position="212"/>
    </location>
</feature>
<dbReference type="Proteomes" id="UP000504636">
    <property type="component" value="Unplaced"/>
</dbReference>
<gene>
    <name evidence="2 4" type="ORF">BDZ99DRAFT_150703</name>
</gene>
<dbReference type="GeneID" id="54453670"/>
<name>A0A6A6Y7W3_9PEZI</name>
<feature type="region of interest" description="Disordered" evidence="1">
    <location>
        <begin position="136"/>
        <end position="160"/>
    </location>
</feature>
<reference evidence="2 4" key="1">
    <citation type="journal article" date="2020" name="Stud. Mycol.">
        <title>101 Dothideomycetes genomes: a test case for predicting lifestyles and emergence of pathogens.</title>
        <authorList>
            <person name="Haridas S."/>
            <person name="Albert R."/>
            <person name="Binder M."/>
            <person name="Bloem J."/>
            <person name="Labutti K."/>
            <person name="Salamov A."/>
            <person name="Andreopoulos B."/>
            <person name="Baker S."/>
            <person name="Barry K."/>
            <person name="Bills G."/>
            <person name="Bluhm B."/>
            <person name="Cannon C."/>
            <person name="Castanera R."/>
            <person name="Culley D."/>
            <person name="Daum C."/>
            <person name="Ezra D."/>
            <person name="Gonzalez J."/>
            <person name="Henrissat B."/>
            <person name="Kuo A."/>
            <person name="Liang C."/>
            <person name="Lipzen A."/>
            <person name="Lutzoni F."/>
            <person name="Magnuson J."/>
            <person name="Mondo S."/>
            <person name="Nolan M."/>
            <person name="Ohm R."/>
            <person name="Pangilinan J."/>
            <person name="Park H.-J."/>
            <person name="Ramirez L."/>
            <person name="Alfaro M."/>
            <person name="Sun H."/>
            <person name="Tritt A."/>
            <person name="Yoshinaga Y."/>
            <person name="Zwiers L.-H."/>
            <person name="Turgeon B."/>
            <person name="Goodwin S."/>
            <person name="Spatafora J."/>
            <person name="Crous P."/>
            <person name="Grigoriev I."/>
        </authorList>
    </citation>
    <scope>NUCLEOTIDE SEQUENCE</scope>
    <source>
        <strain evidence="2 4">CBS 304.34</strain>
    </source>
</reference>
<keyword evidence="3" id="KW-1185">Reference proteome</keyword>
<evidence type="ECO:0000313" key="3">
    <source>
        <dbReference type="Proteomes" id="UP000504636"/>
    </source>
</evidence>
<feature type="compositionally biased region" description="Pro residues" evidence="1">
    <location>
        <begin position="142"/>
        <end position="154"/>
    </location>
</feature>